<comment type="caution">
    <text evidence="5">The sequence shown here is derived from an EMBL/GenBank/DDBJ whole genome shotgun (WGS) entry which is preliminary data.</text>
</comment>
<dbReference type="AlphaFoldDB" id="A0A2B4T0V2"/>
<evidence type="ECO:0000313" key="6">
    <source>
        <dbReference type="Proteomes" id="UP000225706"/>
    </source>
</evidence>
<dbReference type="Proteomes" id="UP000225706">
    <property type="component" value="Unassembled WGS sequence"/>
</dbReference>
<evidence type="ECO:0000313" key="5">
    <source>
        <dbReference type="EMBL" id="PFX34265.1"/>
    </source>
</evidence>
<dbReference type="PANTHER" id="PTHR42735:SF4">
    <property type="entry name" value="PYRIDOXAL PHOSPHATE-DEPENDENT DECARBOXYLASE FAMILY PROTEIN"/>
    <property type="match status" value="1"/>
</dbReference>
<dbReference type="SUPFAM" id="SSF53383">
    <property type="entry name" value="PLP-dependent transferases"/>
    <property type="match status" value="1"/>
</dbReference>
<feature type="region of interest" description="Disordered" evidence="4">
    <location>
        <begin position="1"/>
        <end position="41"/>
    </location>
</feature>
<sequence>MFRPHPKRTAQQAAGSGGKRPRLSKAPMYTPRREDLYPGGAKKGKHDHWAALGAWFLGPKAENGDVFRDLLTGAVDHHISFRHNYFPCDPPYVTDELRETTSFKNSMEHLKTEMDNLQTDLEKSVPFFSSRYKGHVLWETAMPANLGYMSAMLFNQNNCAAEASTVTTKFEVEVGKDLCIMMGYDGDKAMGHLTAGGSVANIEAIWAGRNVKYFPLGLQEALLKEEKLAAARGYKDVEDLTGLQHQEFMGIMGQYLYESVGAQEFARRHMLTQSPCVIVPSTSHISLTKAVTILGLGRESLVMVAVDEDARMEPKGLCTMKTFRFDSAKFDKVDEVIGLHKNGYGRILAECMFTAKIMYCLWVTLAQDDDNFVLETTRALPKKYKKMSEKQQKEFIRERILGKSNEELVKDQEAMEYLLEVGPDTMIPCFSVNLKGNKNVEKCNEINLALFQDLCHTSSEQTAHRIPLVVTASSLVPHKHSAAVPNFKKRLGLEHNNDTPVKYIITTCMDPWATSTEFLDDMGAILRNAILNAIGTCTDPKAFHNFVTTGVVNQENEVIASYVGDFDDVSKQYDNVVKLKFLHDKDAERYMSMQEKLLKSSMEPQPIVFRSKKQRFHETFFEQSEYAEEKEKFDCFVGMPSDHDKNPFMSAKMKIIDVPRYEHFDKGDYQDHGTYFMYGDKKSVFLFHIPTKSPDFFQVVQLDGAPENVGTEEVVDLLLRHGIEVEIPSISGSPQIAGGEVQDPLTKNKFDISFVGIDGAEVTSKVKIARKIWFSGTIV</sequence>
<dbReference type="EMBL" id="LSMT01000005">
    <property type="protein sequence ID" value="PFX34265.1"/>
    <property type="molecule type" value="Genomic_DNA"/>
</dbReference>
<dbReference type="InterPro" id="IPR050477">
    <property type="entry name" value="GrpII_AminoAcid_Decarb"/>
</dbReference>
<accession>A0A2B4T0V2</accession>
<dbReference type="STRING" id="50429.A0A2B4T0V2"/>
<comment type="cofactor">
    <cofactor evidence="1">
        <name>pyridoxal 5'-phosphate</name>
        <dbReference type="ChEBI" id="CHEBI:597326"/>
    </cofactor>
</comment>
<protein>
    <submittedName>
        <fullName evidence="5">Uncharacterized protein</fullName>
    </submittedName>
</protein>
<keyword evidence="2" id="KW-0663">Pyridoxal phosphate</keyword>
<dbReference type="Gene3D" id="3.40.640.10">
    <property type="entry name" value="Type I PLP-dependent aspartate aminotransferase-like (Major domain)"/>
    <property type="match status" value="1"/>
</dbReference>
<proteinExistence type="predicted"/>
<reference evidence="6" key="1">
    <citation type="journal article" date="2017" name="bioRxiv">
        <title>Comparative analysis of the genomes of Stylophora pistillata and Acropora digitifera provides evidence for extensive differences between species of corals.</title>
        <authorList>
            <person name="Voolstra C.R."/>
            <person name="Li Y."/>
            <person name="Liew Y.J."/>
            <person name="Baumgarten S."/>
            <person name="Zoccola D."/>
            <person name="Flot J.-F."/>
            <person name="Tambutte S."/>
            <person name="Allemand D."/>
            <person name="Aranda M."/>
        </authorList>
    </citation>
    <scope>NUCLEOTIDE SEQUENCE [LARGE SCALE GENOMIC DNA]</scope>
</reference>
<dbReference type="OrthoDB" id="392571at2759"/>
<dbReference type="InterPro" id="IPR015421">
    <property type="entry name" value="PyrdxlP-dep_Trfase_major"/>
</dbReference>
<dbReference type="InterPro" id="IPR015424">
    <property type="entry name" value="PyrdxlP-dep_Trfase"/>
</dbReference>
<evidence type="ECO:0000256" key="3">
    <source>
        <dbReference type="ARBA" id="ARBA00023239"/>
    </source>
</evidence>
<evidence type="ECO:0000256" key="2">
    <source>
        <dbReference type="ARBA" id="ARBA00022898"/>
    </source>
</evidence>
<name>A0A2B4T0V2_STYPI</name>
<evidence type="ECO:0000256" key="4">
    <source>
        <dbReference type="SAM" id="MobiDB-lite"/>
    </source>
</evidence>
<keyword evidence="6" id="KW-1185">Reference proteome</keyword>
<organism evidence="5 6">
    <name type="scientific">Stylophora pistillata</name>
    <name type="common">Smooth cauliflower coral</name>
    <dbReference type="NCBI Taxonomy" id="50429"/>
    <lineage>
        <taxon>Eukaryota</taxon>
        <taxon>Metazoa</taxon>
        <taxon>Cnidaria</taxon>
        <taxon>Anthozoa</taxon>
        <taxon>Hexacorallia</taxon>
        <taxon>Scleractinia</taxon>
        <taxon>Astrocoeniina</taxon>
        <taxon>Pocilloporidae</taxon>
        <taxon>Stylophora</taxon>
    </lineage>
</organism>
<keyword evidence="3" id="KW-0456">Lyase</keyword>
<gene>
    <name evidence="5" type="ORF">AWC38_SpisGene739</name>
</gene>
<dbReference type="PANTHER" id="PTHR42735">
    <property type="match status" value="1"/>
</dbReference>
<evidence type="ECO:0000256" key="1">
    <source>
        <dbReference type="ARBA" id="ARBA00001933"/>
    </source>
</evidence>